<dbReference type="GO" id="GO:0004674">
    <property type="term" value="F:protein serine/threonine kinase activity"/>
    <property type="evidence" value="ECO:0007669"/>
    <property type="project" value="UniProtKB-KW"/>
</dbReference>
<dbReference type="Proteomes" id="UP000011885">
    <property type="component" value="Unassembled WGS sequence"/>
</dbReference>
<organism evidence="2 3">
    <name type="scientific">Rhodopirellula sallentina SM41</name>
    <dbReference type="NCBI Taxonomy" id="1263870"/>
    <lineage>
        <taxon>Bacteria</taxon>
        <taxon>Pseudomonadati</taxon>
        <taxon>Planctomycetota</taxon>
        <taxon>Planctomycetia</taxon>
        <taxon>Pirellulales</taxon>
        <taxon>Pirellulaceae</taxon>
        <taxon>Rhodopirellula</taxon>
    </lineage>
</organism>
<dbReference type="PATRIC" id="fig|1263870.3.peg.4606"/>
<evidence type="ECO:0000259" key="1">
    <source>
        <dbReference type="Pfam" id="PF13360"/>
    </source>
</evidence>
<keyword evidence="2" id="KW-0418">Kinase</keyword>
<reference evidence="2 3" key="1">
    <citation type="journal article" date="2013" name="Mar. Genomics">
        <title>Expression of sulfatases in Rhodopirellula baltica and the diversity of sulfatases in the genus Rhodopirellula.</title>
        <authorList>
            <person name="Wegner C.E."/>
            <person name="Richter-Heitmann T."/>
            <person name="Klindworth A."/>
            <person name="Klockow C."/>
            <person name="Richter M."/>
            <person name="Achstetter T."/>
            <person name="Glockner F.O."/>
            <person name="Harder J."/>
        </authorList>
    </citation>
    <scope>NUCLEOTIDE SEQUENCE [LARGE SCALE GENOMIC DNA]</scope>
    <source>
        <strain evidence="2 3">SM41</strain>
    </source>
</reference>
<protein>
    <submittedName>
        <fullName evidence="2">Serine/threonine protein kinase related protein</fullName>
    </submittedName>
</protein>
<keyword evidence="2" id="KW-0808">Transferase</keyword>
<dbReference type="InterPro" id="IPR015943">
    <property type="entry name" value="WD40/YVTN_repeat-like_dom_sf"/>
</dbReference>
<name>M5TYE6_9BACT</name>
<dbReference type="Pfam" id="PF13360">
    <property type="entry name" value="PQQ_2"/>
    <property type="match status" value="2"/>
</dbReference>
<dbReference type="PANTHER" id="PTHR34512:SF30">
    <property type="entry name" value="OUTER MEMBRANE PROTEIN ASSEMBLY FACTOR BAMB"/>
    <property type="match status" value="1"/>
</dbReference>
<dbReference type="Gene3D" id="2.130.10.10">
    <property type="entry name" value="YVTN repeat-like/Quinoprotein amine dehydrogenase"/>
    <property type="match status" value="2"/>
</dbReference>
<evidence type="ECO:0000313" key="3">
    <source>
        <dbReference type="Proteomes" id="UP000011885"/>
    </source>
</evidence>
<dbReference type="InterPro" id="IPR011047">
    <property type="entry name" value="Quinoprotein_ADH-like_sf"/>
</dbReference>
<proteinExistence type="predicted"/>
<gene>
    <name evidence="2" type="ORF">RSSM_04357</name>
</gene>
<accession>M5TYE6</accession>
<keyword evidence="3" id="KW-1185">Reference proteome</keyword>
<feature type="domain" description="Pyrrolo-quinoline quinone repeat" evidence="1">
    <location>
        <begin position="298"/>
        <end position="379"/>
    </location>
</feature>
<dbReference type="PANTHER" id="PTHR34512">
    <property type="entry name" value="CELL SURFACE PROTEIN"/>
    <property type="match status" value="1"/>
</dbReference>
<dbReference type="AlphaFoldDB" id="M5TYE6"/>
<sequence length="445" mass="48078">MSSLSGNTMNLIVVVSILLAGAGVNDWPGFLGAGAQSRSAESLPLTWSPTENVAWMAEIRGHGQSSPIVWNDRAFVTSVEGPEKDIFYTTCIDVHNGEVTWQGSLPNSFPVANSYYVSRAAPTPVVDDERVIAFFESGDCVAYDHQGTQQWVRSLGKDDGPFVAEFGLGASPCQNDSSVFILLEHDGPSCLVALDKVTGETKWKADRDPRRSWSSPTVVKVGDTQQVVVSSAGTIDGYDAETGDLLWSFDDVGGNTGTSPMDFGDGRFLVGASPGRNGENAGSAAGSNGLMKIERDGEQWKLTRQWVAEKATPTWASPIIHNGLAYWVNRAGVVYCFDAATGESVYSKRMAESCWATPYGVGDRVYFFGKDGTVTVLAAGREYQVLAENETWTDETLPKEELLAEESSDERRRGVAMFSKPTLYGAAVTQDAFLLRVGNALICVR</sequence>
<keyword evidence="2" id="KW-0723">Serine/threonine-protein kinase</keyword>
<evidence type="ECO:0000313" key="2">
    <source>
        <dbReference type="EMBL" id="EMI54205.1"/>
    </source>
</evidence>
<feature type="domain" description="Pyrrolo-quinoline quinone repeat" evidence="1">
    <location>
        <begin position="50"/>
        <end position="159"/>
    </location>
</feature>
<comment type="caution">
    <text evidence="2">The sequence shown here is derived from an EMBL/GenBank/DDBJ whole genome shotgun (WGS) entry which is preliminary data.</text>
</comment>
<dbReference type="RefSeq" id="WP_008682793.1">
    <property type="nucleotide sequence ID" value="NZ_ANOH01000289.1"/>
</dbReference>
<dbReference type="EMBL" id="ANOH01000289">
    <property type="protein sequence ID" value="EMI54205.1"/>
    <property type="molecule type" value="Genomic_DNA"/>
</dbReference>
<dbReference type="InterPro" id="IPR002372">
    <property type="entry name" value="PQQ_rpt_dom"/>
</dbReference>
<dbReference type="SUPFAM" id="SSF50998">
    <property type="entry name" value="Quinoprotein alcohol dehydrogenase-like"/>
    <property type="match status" value="1"/>
</dbReference>